<dbReference type="CDD" id="cd14688">
    <property type="entry name" value="bZIP_YAP"/>
    <property type="match status" value="1"/>
</dbReference>
<evidence type="ECO:0008006" key="4">
    <source>
        <dbReference type="Google" id="ProtNLM"/>
    </source>
</evidence>
<evidence type="ECO:0000313" key="3">
    <source>
        <dbReference type="Proteomes" id="UP000195162"/>
    </source>
</evidence>
<dbReference type="PROSITE" id="PS51257">
    <property type="entry name" value="PROKAR_LIPOPROTEIN"/>
    <property type="match status" value="1"/>
</dbReference>
<evidence type="ECO:0000256" key="1">
    <source>
        <dbReference type="SAM" id="Coils"/>
    </source>
</evidence>
<dbReference type="Proteomes" id="UP000195162">
    <property type="component" value="Unassembled WGS sequence"/>
</dbReference>
<evidence type="ECO:0000313" key="2">
    <source>
        <dbReference type="EMBL" id="OTU28504.1"/>
    </source>
</evidence>
<feature type="coiled-coil region" evidence="1">
    <location>
        <begin position="34"/>
        <end position="75"/>
    </location>
</feature>
<dbReference type="RefSeq" id="WP_086375974.1">
    <property type="nucleotide sequence ID" value="NZ_JADVOL010000002.1"/>
</dbReference>
<proteinExistence type="predicted"/>
<dbReference type="EMBL" id="NGIR01000023">
    <property type="protein sequence ID" value="OTU28504.1"/>
    <property type="molecule type" value="Genomic_DNA"/>
</dbReference>
<accession>A0A242U929</accession>
<sequence length="103" mass="11876">MKSLKLYSILYFLPIISLIGCKGPISQAEYDAMVFEKDAKIAELEEKVAQLEEHIVNLETKTEEVNDQFERLENENWRDVVPDADNALENLNSEIENNPNSNY</sequence>
<keyword evidence="1" id="KW-0175">Coiled coil</keyword>
<dbReference type="AlphaFoldDB" id="A0A242U929"/>
<reference evidence="2 3" key="1">
    <citation type="submission" date="2017-05" db="EMBL/GenBank/DDBJ databases">
        <authorList>
            <person name="Song R."/>
            <person name="Chenine A.L."/>
            <person name="Ruprecht R.M."/>
        </authorList>
    </citation>
    <scope>NUCLEOTIDE SEQUENCE [LARGE SCALE GENOMIC DNA]</scope>
    <source>
        <strain evidence="2 3">ARLG1955</strain>
    </source>
</reference>
<name>A0A242U929_ACIPI</name>
<protein>
    <recommendedName>
        <fullName evidence="4">BZIP transcription factor</fullName>
    </recommendedName>
</protein>
<gene>
    <name evidence="2" type="ORF">CAT59_08100</name>
</gene>
<organism evidence="2 3">
    <name type="scientific">Acinetobacter pittii</name>
    <name type="common">Acinetobacter genomosp. 3</name>
    <dbReference type="NCBI Taxonomy" id="48296"/>
    <lineage>
        <taxon>Bacteria</taxon>
        <taxon>Pseudomonadati</taxon>
        <taxon>Pseudomonadota</taxon>
        <taxon>Gammaproteobacteria</taxon>
        <taxon>Moraxellales</taxon>
        <taxon>Moraxellaceae</taxon>
        <taxon>Acinetobacter</taxon>
        <taxon>Acinetobacter calcoaceticus/baumannii complex</taxon>
    </lineage>
</organism>
<comment type="caution">
    <text evidence="2">The sequence shown here is derived from an EMBL/GenBank/DDBJ whole genome shotgun (WGS) entry which is preliminary data.</text>
</comment>